<comment type="cofactor">
    <cofactor evidence="11">
        <name>Mg(2+)</name>
        <dbReference type="ChEBI" id="CHEBI:18420"/>
    </cofactor>
    <text evidence="11">Binds 1 Mg(2+) ion per subunit.</text>
</comment>
<comment type="pathway">
    <text evidence="1 11">Metabolic intermediate biosynthesis; chorismate biosynthesis; chorismate from D-erythrose 4-phosphate and phosphoenolpyruvate: step 5/7.</text>
</comment>
<gene>
    <name evidence="11 12" type="primary">aroK</name>
    <name evidence="12" type="ordered locus">SULAZ_0186</name>
</gene>
<evidence type="ECO:0000256" key="4">
    <source>
        <dbReference type="ARBA" id="ARBA00022605"/>
    </source>
</evidence>
<feature type="binding site" evidence="11">
    <location>
        <begin position="11"/>
        <end position="16"/>
    </location>
    <ligand>
        <name>ATP</name>
        <dbReference type="ChEBI" id="CHEBI:30616"/>
    </ligand>
</feature>
<keyword evidence="11" id="KW-0479">Metal-binding</keyword>
<dbReference type="PROSITE" id="PS01128">
    <property type="entry name" value="SHIKIMATE_KINASE"/>
    <property type="match status" value="1"/>
</dbReference>
<evidence type="ECO:0000256" key="1">
    <source>
        <dbReference type="ARBA" id="ARBA00004842"/>
    </source>
</evidence>
<feature type="binding site" evidence="11">
    <location>
        <position position="33"/>
    </location>
    <ligand>
        <name>substrate</name>
    </ligand>
</feature>
<dbReference type="Gene3D" id="3.40.50.300">
    <property type="entry name" value="P-loop containing nucleotide triphosphate hydrolases"/>
    <property type="match status" value="1"/>
</dbReference>
<dbReference type="RefSeq" id="WP_012674291.1">
    <property type="nucleotide sequence ID" value="NC_012438.1"/>
</dbReference>
<comment type="function">
    <text evidence="11">Catalyzes the specific phosphorylation of the 3-hydroxyl group of shikimic acid using ATP as a cosubstrate.</text>
</comment>
<dbReference type="AlphaFoldDB" id="C1DXS1"/>
<dbReference type="GO" id="GO:0009073">
    <property type="term" value="P:aromatic amino acid family biosynthetic process"/>
    <property type="evidence" value="ECO:0007669"/>
    <property type="project" value="UniProtKB-KW"/>
</dbReference>
<comment type="caution">
    <text evidence="11">Lacks conserved residue(s) required for the propagation of feature annotation.</text>
</comment>
<keyword evidence="11" id="KW-0963">Cytoplasm</keyword>
<keyword evidence="13" id="KW-1185">Reference proteome</keyword>
<evidence type="ECO:0000256" key="5">
    <source>
        <dbReference type="ARBA" id="ARBA00022679"/>
    </source>
</evidence>
<comment type="subunit">
    <text evidence="11">Monomer.</text>
</comment>
<dbReference type="Pfam" id="PF01202">
    <property type="entry name" value="SKI"/>
    <property type="match status" value="1"/>
</dbReference>
<dbReference type="GO" id="GO:0000287">
    <property type="term" value="F:magnesium ion binding"/>
    <property type="evidence" value="ECO:0007669"/>
    <property type="project" value="UniProtKB-UniRule"/>
</dbReference>
<feature type="binding site" evidence="11">
    <location>
        <position position="79"/>
    </location>
    <ligand>
        <name>substrate</name>
    </ligand>
</feature>
<protein>
    <recommendedName>
        <fullName evidence="3 11">Shikimate kinase</fullName>
        <shortName evidence="11">SK</shortName>
        <ecNumber evidence="3 11">2.7.1.71</ecNumber>
    </recommendedName>
</protein>
<dbReference type="Proteomes" id="UP000001369">
    <property type="component" value="Chromosome"/>
</dbReference>
<keyword evidence="5 11" id="KW-0808">Transferase</keyword>
<dbReference type="PANTHER" id="PTHR21087">
    <property type="entry name" value="SHIKIMATE KINASE"/>
    <property type="match status" value="1"/>
</dbReference>
<dbReference type="PANTHER" id="PTHR21087:SF16">
    <property type="entry name" value="SHIKIMATE KINASE 1, CHLOROPLASTIC"/>
    <property type="match status" value="1"/>
</dbReference>
<evidence type="ECO:0000256" key="7">
    <source>
        <dbReference type="ARBA" id="ARBA00022777"/>
    </source>
</evidence>
<evidence type="ECO:0000256" key="11">
    <source>
        <dbReference type="HAMAP-Rule" id="MF_00109"/>
    </source>
</evidence>
<dbReference type="GO" id="GO:0004765">
    <property type="term" value="F:shikimate kinase activity"/>
    <property type="evidence" value="ECO:0007669"/>
    <property type="project" value="UniProtKB-UniRule"/>
</dbReference>
<organism evidence="12 13">
    <name type="scientific">Sulfurihydrogenibium azorense (strain DSM 15241 / OCM 825 / Az-Fu1)</name>
    <dbReference type="NCBI Taxonomy" id="204536"/>
    <lineage>
        <taxon>Bacteria</taxon>
        <taxon>Pseudomonadati</taxon>
        <taxon>Aquificota</taxon>
        <taxon>Aquificia</taxon>
        <taxon>Aquificales</taxon>
        <taxon>Hydrogenothermaceae</taxon>
        <taxon>Sulfurihydrogenibium</taxon>
    </lineage>
</organism>
<keyword evidence="11" id="KW-0460">Magnesium</keyword>
<dbReference type="HOGENOM" id="CLU_057607_4_3_0"/>
<keyword evidence="7 11" id="KW-0418">Kinase</keyword>
<keyword evidence="4 11" id="KW-0028">Amino-acid biosynthesis</keyword>
<dbReference type="KEGG" id="saf:SULAZ_0186"/>
<evidence type="ECO:0000256" key="6">
    <source>
        <dbReference type="ARBA" id="ARBA00022741"/>
    </source>
</evidence>
<comment type="similarity">
    <text evidence="2 11">Belongs to the shikimate kinase family.</text>
</comment>
<dbReference type="GO" id="GO:0009423">
    <property type="term" value="P:chorismate biosynthetic process"/>
    <property type="evidence" value="ECO:0007669"/>
    <property type="project" value="UniProtKB-UniRule"/>
</dbReference>
<feature type="binding site" evidence="11">
    <location>
        <position position="57"/>
    </location>
    <ligand>
        <name>substrate</name>
    </ligand>
</feature>
<dbReference type="InterPro" id="IPR031322">
    <property type="entry name" value="Shikimate/glucono_kinase"/>
</dbReference>
<feature type="binding site" evidence="11">
    <location>
        <position position="117"/>
    </location>
    <ligand>
        <name>ATP</name>
        <dbReference type="ChEBI" id="CHEBI:30616"/>
    </ligand>
</feature>
<dbReference type="SUPFAM" id="SSF52540">
    <property type="entry name" value="P-loop containing nucleoside triphosphate hydrolases"/>
    <property type="match status" value="1"/>
</dbReference>
<feature type="binding site" evidence="11">
    <location>
        <position position="134"/>
    </location>
    <ligand>
        <name>substrate</name>
    </ligand>
</feature>
<dbReference type="UniPathway" id="UPA00053">
    <property type="reaction ID" value="UER00088"/>
</dbReference>
<keyword evidence="6 11" id="KW-0547">Nucleotide-binding</keyword>
<dbReference type="OrthoDB" id="9800332at2"/>
<accession>C1DXS1</accession>
<evidence type="ECO:0000256" key="2">
    <source>
        <dbReference type="ARBA" id="ARBA00006997"/>
    </source>
</evidence>
<dbReference type="PRINTS" id="PR01100">
    <property type="entry name" value="SHIKIMTKNASE"/>
</dbReference>
<name>C1DXS1_SULAA</name>
<reference evidence="12 13" key="1">
    <citation type="journal article" date="2009" name="J. Bacteriol.">
        <title>Complete and draft genome sequences of six members of the Aquificales.</title>
        <authorList>
            <person name="Reysenbach A.L."/>
            <person name="Hamamura N."/>
            <person name="Podar M."/>
            <person name="Griffiths E."/>
            <person name="Ferreira S."/>
            <person name="Hochstein R."/>
            <person name="Heidelberg J."/>
            <person name="Johnson J."/>
            <person name="Mead D."/>
            <person name="Pohorille A."/>
            <person name="Sarmiento M."/>
            <person name="Schweighofer K."/>
            <person name="Seshadri R."/>
            <person name="Voytek M.A."/>
        </authorList>
    </citation>
    <scope>NUCLEOTIDE SEQUENCE [LARGE SCALE GENOMIC DNA]</scope>
    <source>
        <strain evidence="13">Az-Fu1 / DSM 15241 / OCM 825</strain>
    </source>
</reference>
<dbReference type="InterPro" id="IPR023000">
    <property type="entry name" value="Shikimate_kinase_CS"/>
</dbReference>
<dbReference type="CDD" id="cd00464">
    <property type="entry name" value="SK"/>
    <property type="match status" value="1"/>
</dbReference>
<proteinExistence type="inferred from homology"/>
<dbReference type="STRING" id="204536.SULAZ_0186"/>
<feature type="binding site" evidence="11">
    <location>
        <position position="15"/>
    </location>
    <ligand>
        <name>Mg(2+)</name>
        <dbReference type="ChEBI" id="CHEBI:18420"/>
    </ligand>
</feature>
<evidence type="ECO:0000313" key="12">
    <source>
        <dbReference type="EMBL" id="ACN98971.1"/>
    </source>
</evidence>
<comment type="subcellular location">
    <subcellularLocation>
        <location evidence="11">Cytoplasm</location>
    </subcellularLocation>
</comment>
<evidence type="ECO:0000256" key="3">
    <source>
        <dbReference type="ARBA" id="ARBA00012154"/>
    </source>
</evidence>
<dbReference type="GO" id="GO:0008652">
    <property type="term" value="P:amino acid biosynthetic process"/>
    <property type="evidence" value="ECO:0007669"/>
    <property type="project" value="UniProtKB-KW"/>
</dbReference>
<keyword evidence="9 11" id="KW-0057">Aromatic amino acid biosynthesis</keyword>
<dbReference type="GO" id="GO:0005524">
    <property type="term" value="F:ATP binding"/>
    <property type="evidence" value="ECO:0007669"/>
    <property type="project" value="UniProtKB-UniRule"/>
</dbReference>
<evidence type="ECO:0000256" key="8">
    <source>
        <dbReference type="ARBA" id="ARBA00022840"/>
    </source>
</evidence>
<sequence>MKNIYLVGFMGSGKSTVGKLLADKTSRDFVDVDKLIEEREKMKIKDIFEKKGELYFRELEKKYLQELLNTQNLVVSTGGGLGADAENMNQMKKNGIVIWLDLNLNTILERIKNDENRPLLNQPLDKIKKLFDERKKVYGLATYRINAENKTPFQIVEEILNKIKTK</sequence>
<dbReference type="HAMAP" id="MF_00109">
    <property type="entry name" value="Shikimate_kinase"/>
    <property type="match status" value="1"/>
</dbReference>
<evidence type="ECO:0000313" key="13">
    <source>
        <dbReference type="Proteomes" id="UP000001369"/>
    </source>
</evidence>
<evidence type="ECO:0000256" key="9">
    <source>
        <dbReference type="ARBA" id="ARBA00023141"/>
    </source>
</evidence>
<keyword evidence="8 11" id="KW-0067">ATP-binding</keyword>
<dbReference type="InterPro" id="IPR027417">
    <property type="entry name" value="P-loop_NTPase"/>
</dbReference>
<evidence type="ECO:0000256" key="10">
    <source>
        <dbReference type="ARBA" id="ARBA00048567"/>
    </source>
</evidence>
<dbReference type="GO" id="GO:0005829">
    <property type="term" value="C:cytosol"/>
    <property type="evidence" value="ECO:0007669"/>
    <property type="project" value="TreeGrafter"/>
</dbReference>
<dbReference type="eggNOG" id="COG0703">
    <property type="taxonomic scope" value="Bacteria"/>
</dbReference>
<dbReference type="InterPro" id="IPR000623">
    <property type="entry name" value="Shikimate_kinase/TSH1"/>
</dbReference>
<dbReference type="EC" id="2.7.1.71" evidence="3 11"/>
<comment type="catalytic activity">
    <reaction evidence="10 11">
        <text>shikimate + ATP = 3-phosphoshikimate + ADP + H(+)</text>
        <dbReference type="Rhea" id="RHEA:13121"/>
        <dbReference type="ChEBI" id="CHEBI:15378"/>
        <dbReference type="ChEBI" id="CHEBI:30616"/>
        <dbReference type="ChEBI" id="CHEBI:36208"/>
        <dbReference type="ChEBI" id="CHEBI:145989"/>
        <dbReference type="ChEBI" id="CHEBI:456216"/>
        <dbReference type="EC" id="2.7.1.71"/>
    </reaction>
</comment>
<dbReference type="EMBL" id="CP001229">
    <property type="protein sequence ID" value="ACN98971.1"/>
    <property type="molecule type" value="Genomic_DNA"/>
</dbReference>